<comment type="subcellular location">
    <subcellularLocation>
        <location evidence="1">Mitochondrion</location>
    </subcellularLocation>
</comment>
<evidence type="ECO:0000256" key="3">
    <source>
        <dbReference type="ARBA" id="ARBA00023128"/>
    </source>
</evidence>
<reference evidence="4 5" key="1">
    <citation type="journal article" date="2014" name="Nat. Commun.">
        <title>Multiple recent horizontal transfers of a large genomic region in cheese making fungi.</title>
        <authorList>
            <person name="Cheeseman K."/>
            <person name="Ropars J."/>
            <person name="Renault P."/>
            <person name="Dupont J."/>
            <person name="Gouzy J."/>
            <person name="Branca A."/>
            <person name="Abraham A.L."/>
            <person name="Ceppi M."/>
            <person name="Conseiller E."/>
            <person name="Debuchy R."/>
            <person name="Malagnac F."/>
            <person name="Goarin A."/>
            <person name="Silar P."/>
            <person name="Lacoste S."/>
            <person name="Sallet E."/>
            <person name="Bensimon A."/>
            <person name="Giraud T."/>
            <person name="Brygoo Y."/>
        </authorList>
    </citation>
    <scope>NUCLEOTIDE SEQUENCE [LARGE SCALE GENOMIC DNA]</scope>
    <source>
        <strain evidence="5">FM 013</strain>
    </source>
</reference>
<evidence type="ECO:0000313" key="4">
    <source>
        <dbReference type="EMBL" id="CRL26117.1"/>
    </source>
</evidence>
<name>A0A0G4PIA4_PENC3</name>
<dbReference type="AlphaFoldDB" id="A0A0G4PIA4"/>
<dbReference type="EMBL" id="HG793150">
    <property type="protein sequence ID" value="CRL26117.1"/>
    <property type="molecule type" value="Genomic_DNA"/>
</dbReference>
<evidence type="ECO:0000313" key="5">
    <source>
        <dbReference type="Proteomes" id="UP000053732"/>
    </source>
</evidence>
<accession>A0A0G4PIA4</accession>
<dbReference type="InterPro" id="IPR024319">
    <property type="entry name" value="ATPase_expression_mit"/>
</dbReference>
<dbReference type="STRING" id="1429867.A0A0G4PIA4"/>
<organism evidence="4 5">
    <name type="scientific">Penicillium camemberti (strain FM 013)</name>
    <dbReference type="NCBI Taxonomy" id="1429867"/>
    <lineage>
        <taxon>Eukaryota</taxon>
        <taxon>Fungi</taxon>
        <taxon>Dikarya</taxon>
        <taxon>Ascomycota</taxon>
        <taxon>Pezizomycotina</taxon>
        <taxon>Eurotiomycetes</taxon>
        <taxon>Eurotiomycetidae</taxon>
        <taxon>Eurotiales</taxon>
        <taxon>Aspergillaceae</taxon>
        <taxon>Penicillium</taxon>
    </lineage>
</organism>
<dbReference type="InterPro" id="IPR011990">
    <property type="entry name" value="TPR-like_helical_dom_sf"/>
</dbReference>
<keyword evidence="2" id="KW-0809">Transit peptide</keyword>
<protein>
    <submittedName>
        <fullName evidence="4">Str. FM013</fullName>
    </submittedName>
</protein>
<keyword evidence="3" id="KW-0496">Mitochondrion</keyword>
<dbReference type="Proteomes" id="UP000053732">
    <property type="component" value="Unassembled WGS sequence"/>
</dbReference>
<dbReference type="Pfam" id="PF12921">
    <property type="entry name" value="ATP13"/>
    <property type="match status" value="1"/>
</dbReference>
<gene>
    <name evidence="4" type="ORF">PCAMFM013_S017g000100</name>
</gene>
<sequence length="762" mass="88115">MRRFSLTEKFASRWGVSSRPTDSIGKRRQFPPHHHLSCLRQVPCVAASTNTTTWDISAHRTRQTYYSNSIRQFTTTSQRWNSKLAVPRPATFEKEIQVPLPEWSSPEEEARYRAHFFRVIENGQPNQVREAMADPRSVELVGSLPPTVFIEALHLLSPAHFVIPYRDLHHTLHGWGVLMLGLKTLEAVFDDFTRDLLTIIQYRTVAGHPPQLAEYTHLFDCAQAMGNGPLVNALWDGMYAADVTPDTVCYNHYMSALVWNHCYVGKEAYNTRIIPYSYKKRRMVDPSPGYRGYATAWNSVKGTVLDIFSQMNQEGFAGDVKTYINILLASARVGDIEATKNILMTVWNVDVDAILAERDDSVLPPVTPYDTWSGLYPTEQLLFAVAHAFGTNNDIYAAMRTVDFMASSYNITISGKVWAELLERTFTLSKVHKRRQAEDGRKGQVPRDMVRDMFQILTTEPYNVPATLQMYRYMTQTNKMDRDLEACKTDMRKAYEVLSQTRAKRKGARDAVMQCMQPVLDSMRPPTNDGRKVRDPIKHQRLNGVKPDLSLLQCPMLAEAINAYDLLRLEVFQQIYQMQRIAYSMIITDKWSDISPKAWELQERPKLLEEWKDFLPERNRYEYRDGEVGTIDFQGETNSKSRHMSQHGRIHARRIPDGSELFHPVEPKVLDDRIFWEILLYEYPQLDPSISPLNRIYSFQVEHTKELRGNLKKLKTWVDYPEEHYLSEENNPSGGFYGRIHALGFEAKPQNSIFWRDSNPWC</sequence>
<dbReference type="Gene3D" id="1.25.40.10">
    <property type="entry name" value="Tetratricopeptide repeat domain"/>
    <property type="match status" value="1"/>
</dbReference>
<proteinExistence type="predicted"/>
<keyword evidence="5" id="KW-1185">Reference proteome</keyword>
<evidence type="ECO:0000256" key="2">
    <source>
        <dbReference type="ARBA" id="ARBA00022946"/>
    </source>
</evidence>
<dbReference type="GO" id="GO:0005739">
    <property type="term" value="C:mitochondrion"/>
    <property type="evidence" value="ECO:0007669"/>
    <property type="project" value="UniProtKB-SubCell"/>
</dbReference>
<evidence type="ECO:0000256" key="1">
    <source>
        <dbReference type="ARBA" id="ARBA00004173"/>
    </source>
</evidence>